<gene>
    <name evidence="1" type="ORF">SAMN02745166_01509</name>
</gene>
<protein>
    <recommendedName>
        <fullName evidence="3">Terminase small subunit</fullName>
    </recommendedName>
</protein>
<name>A0A1T4XIH4_9BACT</name>
<dbReference type="STRING" id="48467.SAMN02745166_01509"/>
<keyword evidence="2" id="KW-1185">Reference proteome</keyword>
<dbReference type="EMBL" id="FUYE01000004">
    <property type="protein sequence ID" value="SKA88928.1"/>
    <property type="molecule type" value="Genomic_DNA"/>
</dbReference>
<sequence>MTDGSQPLSNPKHERFALLLAQGEVSAAEAYRQCIASNKASAATIETEGPALARSPQVALRIAWIKSQVDEKAKERAEGTVLSILEKRLMAARICRAKPSDARMDNPDCELVMTKMGPVALFPSKAAMIKIDNDLAGEGSEAKGNDAMAELLKRLRK</sequence>
<evidence type="ECO:0008006" key="3">
    <source>
        <dbReference type="Google" id="ProtNLM"/>
    </source>
</evidence>
<reference evidence="2" key="1">
    <citation type="submission" date="2017-02" db="EMBL/GenBank/DDBJ databases">
        <authorList>
            <person name="Varghese N."/>
            <person name="Submissions S."/>
        </authorList>
    </citation>
    <scope>NUCLEOTIDE SEQUENCE [LARGE SCALE GENOMIC DNA]</scope>
    <source>
        <strain evidence="2">ATCC 700200</strain>
    </source>
</reference>
<evidence type="ECO:0000313" key="1">
    <source>
        <dbReference type="EMBL" id="SKA88928.1"/>
    </source>
</evidence>
<proteinExistence type="predicted"/>
<evidence type="ECO:0000313" key="2">
    <source>
        <dbReference type="Proteomes" id="UP000190774"/>
    </source>
</evidence>
<dbReference type="Proteomes" id="UP000190774">
    <property type="component" value="Unassembled WGS sequence"/>
</dbReference>
<dbReference type="AlphaFoldDB" id="A0A1T4XIH4"/>
<organism evidence="1 2">
    <name type="scientific">Prosthecobacter debontii</name>
    <dbReference type="NCBI Taxonomy" id="48467"/>
    <lineage>
        <taxon>Bacteria</taxon>
        <taxon>Pseudomonadati</taxon>
        <taxon>Verrucomicrobiota</taxon>
        <taxon>Verrucomicrobiia</taxon>
        <taxon>Verrucomicrobiales</taxon>
        <taxon>Verrucomicrobiaceae</taxon>
        <taxon>Prosthecobacter</taxon>
    </lineage>
</organism>
<accession>A0A1T4XIH4</accession>